<dbReference type="PATRIC" id="fig|1229276.3.peg.2683"/>
<evidence type="ECO:0000256" key="1">
    <source>
        <dbReference type="SAM" id="SignalP"/>
    </source>
</evidence>
<feature type="domain" description="Putative beta-lactamase-inhibitor-like PepSY-like" evidence="2">
    <location>
        <begin position="58"/>
        <end position="140"/>
    </location>
</feature>
<organism evidence="3 4">
    <name type="scientific">Sphingobacterium deserti</name>
    <dbReference type="NCBI Taxonomy" id="1229276"/>
    <lineage>
        <taxon>Bacteria</taxon>
        <taxon>Pseudomonadati</taxon>
        <taxon>Bacteroidota</taxon>
        <taxon>Sphingobacteriia</taxon>
        <taxon>Sphingobacteriales</taxon>
        <taxon>Sphingobacteriaceae</taxon>
        <taxon>Sphingobacterium</taxon>
    </lineage>
</organism>
<accession>A0A0B8T068</accession>
<dbReference type="EMBL" id="JJMU01000048">
    <property type="protein sequence ID" value="KGE13551.1"/>
    <property type="molecule type" value="Genomic_DNA"/>
</dbReference>
<dbReference type="OrthoDB" id="710080at2"/>
<keyword evidence="1" id="KW-0732">Signal</keyword>
<keyword evidence="4" id="KW-1185">Reference proteome</keyword>
<dbReference type="Proteomes" id="UP000031802">
    <property type="component" value="Unassembled WGS sequence"/>
</dbReference>
<feature type="chain" id="PRO_5002123933" description="Putative beta-lactamase-inhibitor-like PepSY-like domain-containing protein" evidence="1">
    <location>
        <begin position="21"/>
        <end position="144"/>
    </location>
</feature>
<dbReference type="RefSeq" id="WP_037500099.1">
    <property type="nucleotide sequence ID" value="NZ_JJMU01000048.1"/>
</dbReference>
<evidence type="ECO:0000313" key="3">
    <source>
        <dbReference type="EMBL" id="KGE13551.1"/>
    </source>
</evidence>
<dbReference type="STRING" id="1229276.DI53_2612"/>
<dbReference type="PROSITE" id="PS51257">
    <property type="entry name" value="PROKAR_LIPOPROTEIN"/>
    <property type="match status" value="1"/>
</dbReference>
<evidence type="ECO:0000313" key="4">
    <source>
        <dbReference type="Proteomes" id="UP000031802"/>
    </source>
</evidence>
<evidence type="ECO:0000259" key="2">
    <source>
        <dbReference type="Pfam" id="PF11396"/>
    </source>
</evidence>
<sequence>MKTQILKLAFLAAVSFSAMSCDDDKVIGETELPQASRDFLATHFAGVNVTRIEKETNNYSVHLSNRTEVDFNNSGEWTEVDGEDGVSIPTSFILPQIVAYVEDNYSGNPINGIEKVPAGFDVDLVRQDIDLVFGQDGNFVRVDP</sequence>
<comment type="caution">
    <text evidence="3">The sequence shown here is derived from an EMBL/GenBank/DDBJ whole genome shotgun (WGS) entry which is preliminary data.</text>
</comment>
<dbReference type="eggNOG" id="ENOG5033J94">
    <property type="taxonomic scope" value="Bacteria"/>
</dbReference>
<proteinExistence type="predicted"/>
<dbReference type="AlphaFoldDB" id="A0A0B8T068"/>
<dbReference type="Pfam" id="PF11396">
    <property type="entry name" value="PepSY_like"/>
    <property type="match status" value="1"/>
</dbReference>
<feature type="signal peptide" evidence="1">
    <location>
        <begin position="1"/>
        <end position="20"/>
    </location>
</feature>
<dbReference type="SUPFAM" id="SSF160574">
    <property type="entry name" value="BT0923-like"/>
    <property type="match status" value="1"/>
</dbReference>
<name>A0A0B8T068_9SPHI</name>
<gene>
    <name evidence="3" type="ORF">DI53_2612</name>
</gene>
<protein>
    <recommendedName>
        <fullName evidence="2">Putative beta-lactamase-inhibitor-like PepSY-like domain-containing protein</fullName>
    </recommendedName>
</protein>
<reference evidence="3 4" key="2">
    <citation type="journal article" date="2015" name="PLoS ONE">
        <title>Whole-Genome Optical Mapping and Finished Genome Sequence of Sphingobacterium deserti sp. nov., a New Species Isolated from the Western Desert of China.</title>
        <authorList>
            <person name="Teng C."/>
            <person name="Zhou Z."/>
            <person name="Molnar I."/>
            <person name="Li X."/>
            <person name="Tang R."/>
            <person name="Chen M."/>
            <person name="Wang L."/>
            <person name="Su S."/>
            <person name="Zhang W."/>
            <person name="Lin M."/>
        </authorList>
    </citation>
    <scope>NUCLEOTIDE SEQUENCE [LARGE SCALE GENOMIC DNA]</scope>
    <source>
        <strain evidence="4">ACCC05744</strain>
    </source>
</reference>
<dbReference type="InterPro" id="IPR021533">
    <property type="entry name" value="PepSY-like"/>
</dbReference>
<reference evidence="4" key="1">
    <citation type="submission" date="2014-04" db="EMBL/GenBank/DDBJ databases">
        <title>Whole-Genome optical mapping and complete genome sequence of Sphingobacterium deserti sp. nov., a new spaces isolated from desert in the west of China.</title>
        <authorList>
            <person name="Teng C."/>
            <person name="Zhou Z."/>
            <person name="Li X."/>
            <person name="Chen M."/>
            <person name="Lin M."/>
            <person name="Wang L."/>
            <person name="Su S."/>
            <person name="Zhang C."/>
            <person name="Zhang W."/>
        </authorList>
    </citation>
    <scope>NUCLEOTIDE SEQUENCE [LARGE SCALE GENOMIC DNA]</scope>
    <source>
        <strain evidence="4">ACCC05744</strain>
    </source>
</reference>
<dbReference type="Gene3D" id="3.40.1420.30">
    <property type="match status" value="1"/>
</dbReference>